<dbReference type="Proteomes" id="UP000640866">
    <property type="component" value="Unassembled WGS sequence"/>
</dbReference>
<evidence type="ECO:0000313" key="2">
    <source>
        <dbReference type="Proteomes" id="UP000640866"/>
    </source>
</evidence>
<dbReference type="AlphaFoldDB" id="A0AAP1RBL8"/>
<comment type="caution">
    <text evidence="1">The sequence shown here is derived from an EMBL/GenBank/DDBJ whole genome shotgun (WGS) entry which is preliminary data.</text>
</comment>
<feature type="non-terminal residue" evidence="1">
    <location>
        <position position="95"/>
    </location>
</feature>
<organism evidence="1 2">
    <name type="scientific">Escherichia coli</name>
    <dbReference type="NCBI Taxonomy" id="562"/>
    <lineage>
        <taxon>Bacteria</taxon>
        <taxon>Pseudomonadati</taxon>
        <taxon>Pseudomonadota</taxon>
        <taxon>Gammaproteobacteria</taxon>
        <taxon>Enterobacterales</taxon>
        <taxon>Enterobacteriaceae</taxon>
        <taxon>Escherichia</taxon>
    </lineage>
</organism>
<accession>A0AAP1RBL8</accession>
<name>A0AAP1RBL8_ECOLX</name>
<dbReference type="EMBL" id="JACZOI010000274">
    <property type="protein sequence ID" value="MBE0980783.1"/>
    <property type="molecule type" value="Genomic_DNA"/>
</dbReference>
<dbReference type="Gene3D" id="3.40.50.720">
    <property type="entry name" value="NAD(P)-binding Rossmann-like Domain"/>
    <property type="match status" value="1"/>
</dbReference>
<reference evidence="1" key="1">
    <citation type="submission" date="2020-09" db="EMBL/GenBank/DDBJ databases">
        <title>Emerging polyconal dissemination of OXA-244-producing E. coli in France.</title>
        <authorList>
            <person name="Emeraud C."/>
            <person name="Girlich D."/>
            <person name="Bonnin R.A."/>
            <person name="Jousset A.B."/>
            <person name="Naas T."/>
            <person name="Dortet L."/>
        </authorList>
    </citation>
    <scope>NUCLEOTIDE SEQUENCE</scope>
    <source>
        <strain evidence="1">225E3</strain>
    </source>
</reference>
<sequence length="95" mass="10268">MNTLFNQPLKVVNAGLHSFADNIQHAGGSAIALNWQPPAQGDIDAGLDLASLLRHPLVENANQIAMTRYLEAQPVLVDVMLAKEAIPAMAEQKRI</sequence>
<protein>
    <submittedName>
        <fullName evidence="1">Cons domain protein</fullName>
    </submittedName>
</protein>
<proteinExistence type="predicted"/>
<evidence type="ECO:0000313" key="1">
    <source>
        <dbReference type="EMBL" id="MBE0980783.1"/>
    </source>
</evidence>
<gene>
    <name evidence="1" type="ORF">IH772_26730</name>
</gene>